<protein>
    <recommendedName>
        <fullName evidence="4">YwdI family protein</fullName>
    </recommendedName>
</protein>
<evidence type="ECO:0000313" key="2">
    <source>
        <dbReference type="EMBL" id="SHG68404.1"/>
    </source>
</evidence>
<gene>
    <name evidence="2" type="ORF">SAMN05216225_105018</name>
</gene>
<feature type="region of interest" description="Disordered" evidence="1">
    <location>
        <begin position="71"/>
        <end position="97"/>
    </location>
</feature>
<name>A0A1M5LTF0_9BACI</name>
<dbReference type="InterPro" id="IPR035218">
    <property type="entry name" value="DUF5327"/>
</dbReference>
<reference evidence="2 3" key="1">
    <citation type="submission" date="2016-11" db="EMBL/GenBank/DDBJ databases">
        <authorList>
            <person name="Jaros S."/>
            <person name="Januszkiewicz K."/>
            <person name="Wedrychowicz H."/>
        </authorList>
    </citation>
    <scope>NUCLEOTIDE SEQUENCE [LARGE SCALE GENOMIC DNA]</scope>
    <source>
        <strain evidence="2 3">IBRC-M 10683</strain>
    </source>
</reference>
<evidence type="ECO:0000256" key="1">
    <source>
        <dbReference type="SAM" id="MobiDB-lite"/>
    </source>
</evidence>
<dbReference type="Pfam" id="PF17261">
    <property type="entry name" value="DUF5327"/>
    <property type="match status" value="1"/>
</dbReference>
<dbReference type="STRING" id="930117.SAMN05216225_105018"/>
<sequence length="97" mass="11134">MAITNEKIIQKMMTEIQHAKANQQNHEKMIKHIEKIHLLCELFLDEKEISSVVSEPPSQEISPEEMKAMLGKSNKPTTYQRSTLDDDEGNGDSIFDF</sequence>
<evidence type="ECO:0000313" key="3">
    <source>
        <dbReference type="Proteomes" id="UP000183988"/>
    </source>
</evidence>
<dbReference type="RefSeq" id="WP_072891707.1">
    <property type="nucleotide sequence ID" value="NZ_FQVW01000050.1"/>
</dbReference>
<dbReference type="OrthoDB" id="2692029at2"/>
<dbReference type="Proteomes" id="UP000183988">
    <property type="component" value="Unassembled WGS sequence"/>
</dbReference>
<proteinExistence type="predicted"/>
<keyword evidence="3" id="KW-1185">Reference proteome</keyword>
<evidence type="ECO:0008006" key="4">
    <source>
        <dbReference type="Google" id="ProtNLM"/>
    </source>
</evidence>
<accession>A0A1M5LTF0</accession>
<dbReference type="AlphaFoldDB" id="A0A1M5LTF0"/>
<organism evidence="2 3">
    <name type="scientific">Ornithinibacillus halophilus</name>
    <dbReference type="NCBI Taxonomy" id="930117"/>
    <lineage>
        <taxon>Bacteria</taxon>
        <taxon>Bacillati</taxon>
        <taxon>Bacillota</taxon>
        <taxon>Bacilli</taxon>
        <taxon>Bacillales</taxon>
        <taxon>Bacillaceae</taxon>
        <taxon>Ornithinibacillus</taxon>
    </lineage>
</organism>
<dbReference type="EMBL" id="FQVW01000050">
    <property type="protein sequence ID" value="SHG68404.1"/>
    <property type="molecule type" value="Genomic_DNA"/>
</dbReference>